<dbReference type="EMBL" id="UINC01155373">
    <property type="protein sequence ID" value="SVD51186.1"/>
    <property type="molecule type" value="Genomic_DNA"/>
</dbReference>
<gene>
    <name evidence="1" type="ORF">METZ01_LOCUS404040</name>
</gene>
<dbReference type="AlphaFoldDB" id="A0A382VX48"/>
<name>A0A382VX48_9ZZZZ</name>
<sequence>MQRLRRATPIALTLFLALVGGAFAGDNAGVNFTLTSATTISGVGPGETVTLDIAGSGYVAIKNLDVYVTVSDGADFNLGSSTLTAFAGWFALPGQLVSGTTDQVRVGAALLGAGGVDGDASFSVSL</sequence>
<evidence type="ECO:0008006" key="2">
    <source>
        <dbReference type="Google" id="ProtNLM"/>
    </source>
</evidence>
<accession>A0A382VX48</accession>
<protein>
    <recommendedName>
        <fullName evidence="2">Cohesin domain-containing protein</fullName>
    </recommendedName>
</protein>
<organism evidence="1">
    <name type="scientific">marine metagenome</name>
    <dbReference type="NCBI Taxonomy" id="408172"/>
    <lineage>
        <taxon>unclassified sequences</taxon>
        <taxon>metagenomes</taxon>
        <taxon>ecological metagenomes</taxon>
    </lineage>
</organism>
<evidence type="ECO:0000313" key="1">
    <source>
        <dbReference type="EMBL" id="SVD51186.1"/>
    </source>
</evidence>
<reference evidence="1" key="1">
    <citation type="submission" date="2018-05" db="EMBL/GenBank/DDBJ databases">
        <authorList>
            <person name="Lanie J.A."/>
            <person name="Ng W.-L."/>
            <person name="Kazmierczak K.M."/>
            <person name="Andrzejewski T.M."/>
            <person name="Davidsen T.M."/>
            <person name="Wayne K.J."/>
            <person name="Tettelin H."/>
            <person name="Glass J.I."/>
            <person name="Rusch D."/>
            <person name="Podicherti R."/>
            <person name="Tsui H.-C.T."/>
            <person name="Winkler M.E."/>
        </authorList>
    </citation>
    <scope>NUCLEOTIDE SEQUENCE</scope>
</reference>
<feature type="non-terminal residue" evidence="1">
    <location>
        <position position="126"/>
    </location>
</feature>
<proteinExistence type="predicted"/>